<organism evidence="18 19">
    <name type="scientific">Berkelbacteria bacterium GW2011_GWA2_38_9</name>
    <dbReference type="NCBI Taxonomy" id="1618334"/>
    <lineage>
        <taxon>Bacteria</taxon>
        <taxon>Candidatus Berkelbacteria</taxon>
    </lineage>
</organism>
<dbReference type="Pfam" id="PF02896">
    <property type="entry name" value="PEP-utilizers_C"/>
    <property type="match status" value="1"/>
</dbReference>
<evidence type="ECO:0000256" key="7">
    <source>
        <dbReference type="ARBA" id="ARBA00022679"/>
    </source>
</evidence>
<keyword evidence="9" id="KW-0547">Nucleotide-binding</keyword>
<evidence type="ECO:0000256" key="14">
    <source>
        <dbReference type="ARBA" id="ARBA00047700"/>
    </source>
</evidence>
<dbReference type="Gene3D" id="3.20.20.60">
    <property type="entry name" value="Phosphoenolpyruvate-binding domains"/>
    <property type="match status" value="1"/>
</dbReference>
<comment type="cofactor">
    <cofactor evidence="1">
        <name>Mg(2+)</name>
        <dbReference type="ChEBI" id="CHEBI:18420"/>
    </cofactor>
</comment>
<dbReference type="EMBL" id="LBVO01000025">
    <property type="protein sequence ID" value="KKQ89454.1"/>
    <property type="molecule type" value="Genomic_DNA"/>
</dbReference>
<dbReference type="Gene3D" id="3.50.30.10">
    <property type="entry name" value="Phosphohistidine domain"/>
    <property type="match status" value="1"/>
</dbReference>
<dbReference type="PATRIC" id="fig|1618334.3.peg.420"/>
<dbReference type="InterPro" id="IPR018274">
    <property type="entry name" value="PEP_util_AS"/>
</dbReference>
<keyword evidence="18" id="KW-0670">Pyruvate</keyword>
<reference evidence="18 19" key="1">
    <citation type="journal article" date="2015" name="Nature">
        <title>rRNA introns, odd ribosomes, and small enigmatic genomes across a large radiation of phyla.</title>
        <authorList>
            <person name="Brown C.T."/>
            <person name="Hug L.A."/>
            <person name="Thomas B.C."/>
            <person name="Sharon I."/>
            <person name="Castelle C.J."/>
            <person name="Singh A."/>
            <person name="Wilkins M.J."/>
            <person name="Williams K.H."/>
            <person name="Banfield J.F."/>
        </authorList>
    </citation>
    <scope>NUCLEOTIDE SEQUENCE [LARGE SCALE GENOMIC DNA]</scope>
</reference>
<feature type="domain" description="Pyruvate phosphate dikinase AMP/ATP-binding" evidence="16">
    <location>
        <begin position="81"/>
        <end position="410"/>
    </location>
</feature>
<dbReference type="InterPro" id="IPR040442">
    <property type="entry name" value="Pyrv_kinase-like_dom_sf"/>
</dbReference>
<evidence type="ECO:0000256" key="2">
    <source>
        <dbReference type="ARBA" id="ARBA00002988"/>
    </source>
</evidence>
<feature type="domain" description="PEP-utilising enzyme C-terminal" evidence="17">
    <location>
        <begin position="552"/>
        <end position="844"/>
    </location>
</feature>
<evidence type="ECO:0000313" key="18">
    <source>
        <dbReference type="EMBL" id="KKQ89454.1"/>
    </source>
</evidence>
<feature type="domain" description="PEP-utilising enzyme mobile" evidence="15">
    <location>
        <begin position="454"/>
        <end position="525"/>
    </location>
</feature>
<evidence type="ECO:0000256" key="3">
    <source>
        <dbReference type="ARBA" id="ARBA00004742"/>
    </source>
</evidence>
<evidence type="ECO:0000256" key="13">
    <source>
        <dbReference type="ARBA" id="ARBA00033470"/>
    </source>
</evidence>
<keyword evidence="7" id="KW-0808">Transferase</keyword>
<evidence type="ECO:0000256" key="8">
    <source>
        <dbReference type="ARBA" id="ARBA00022723"/>
    </source>
</evidence>
<comment type="caution">
    <text evidence="18">The sequence shown here is derived from an EMBL/GenBank/DDBJ whole genome shotgun (WGS) entry which is preliminary data.</text>
</comment>
<dbReference type="SUPFAM" id="SSF56059">
    <property type="entry name" value="Glutathione synthetase ATP-binding domain-like"/>
    <property type="match status" value="1"/>
</dbReference>
<evidence type="ECO:0000256" key="9">
    <source>
        <dbReference type="ARBA" id="ARBA00022741"/>
    </source>
</evidence>
<comment type="function">
    <text evidence="2">Catalyzes the phosphorylation of pyruvate to phosphoenolpyruvate.</text>
</comment>
<evidence type="ECO:0000259" key="17">
    <source>
        <dbReference type="Pfam" id="PF02896"/>
    </source>
</evidence>
<dbReference type="UniPathway" id="UPA00138"/>
<protein>
    <recommendedName>
        <fullName evidence="6">Phosphoenolpyruvate synthase</fullName>
        <ecNumber evidence="5">2.7.9.2</ecNumber>
    </recommendedName>
    <alternativeName>
        <fullName evidence="13">Pyruvate, water dikinase</fullName>
    </alternativeName>
</protein>
<sequence>MKNKKSKSKSPKPQIEVIEEKIIRLQQATSTIYPSASYWHVELCRRSPLYYAGRIAIRPYELIFYMKNIYWFSEVGKDNIPEVGGKGANLGEMSQAGFPIPPGFIISAGAYQLFFKKTGLLLKINKKLKNLDPENSHALQKTSSEIQKMIISQELPAELKKEIIKYYKELSKQSLKTGDALVAVRSSATAEDLPSASFAGQQATFLNIRGEKNLILAVERAIASLYTARAIYYRIVNKFDHTKVSLAVPVQKMIESEVSGIMFTADPVSSDETKITIDAGFGLGEAIVSGSVTPDNYAVDKKTFKIIKKDVHEQEWKIIRKIGNGRDTMLRVSTASDLGEENEFNLHVNIPKSERGQQKLSDDQIIALAKIGKSIEDHYGKPQDTEFAIEKDVIYIVQARPITTLNQKTSVGVGHVQPVLSDNSEQILKGTGASMGMASGVVKILNGPSEINRIEKGDVLVAEMTTPDYVPAMRRAVAIVTDAGGKTSHAAIVSRELGIPCVVGTGTATHTLKEGMMITVDGAEGVVYRGKIEKSSENPARQGVLQYAPTIETVPVTGTKVYVNLGEPDRAKEISQMPCDGVGLMRAEFIISEIGEHPSAMIKKGKGEVWSKKLADGIAEIAEAFSPRPVVYRASDFKSNEYRGLKGGTAFEQEESNPMIGYRGEFRYITNSEVFKLEIEAIRRVREKLGLTNLWLMIPFVRTIDEFRQAKKILEDNGLKRSRDFKLWIMAEVPSVAILMEEFCHEGIDGVSIGSNDLTQLVLGIDRDNEKLTPLFDERNEAVVRTMSYIITTCRKNHITCSICGQAPSNYPEIVELFVKQGATSVSVSADKIIDTRKLIASIEKKILLENAARDQVGHFIAAL</sequence>
<dbReference type="NCBIfam" id="NF005057">
    <property type="entry name" value="PRK06464.1"/>
    <property type="match status" value="1"/>
</dbReference>
<dbReference type="GO" id="GO:0006094">
    <property type="term" value="P:gluconeogenesis"/>
    <property type="evidence" value="ECO:0007669"/>
    <property type="project" value="UniProtKB-UniPathway"/>
</dbReference>
<dbReference type="PANTHER" id="PTHR43030">
    <property type="entry name" value="PHOSPHOENOLPYRUVATE SYNTHASE"/>
    <property type="match status" value="1"/>
</dbReference>
<evidence type="ECO:0000256" key="6">
    <source>
        <dbReference type="ARBA" id="ARBA00021623"/>
    </source>
</evidence>
<keyword evidence="11" id="KW-0067">ATP-binding</keyword>
<dbReference type="AlphaFoldDB" id="A0A0G0NUA0"/>
<dbReference type="PANTHER" id="PTHR43030:SF1">
    <property type="entry name" value="PHOSPHOENOLPYRUVATE SYNTHASE"/>
    <property type="match status" value="1"/>
</dbReference>
<evidence type="ECO:0000256" key="1">
    <source>
        <dbReference type="ARBA" id="ARBA00001946"/>
    </source>
</evidence>
<comment type="similarity">
    <text evidence="4">Belongs to the PEP-utilizing enzyme family.</text>
</comment>
<dbReference type="Pfam" id="PF01326">
    <property type="entry name" value="PPDK_N"/>
    <property type="match status" value="1"/>
</dbReference>
<evidence type="ECO:0000256" key="4">
    <source>
        <dbReference type="ARBA" id="ARBA00007837"/>
    </source>
</evidence>
<dbReference type="InterPro" id="IPR000121">
    <property type="entry name" value="PEP_util_C"/>
</dbReference>
<dbReference type="NCBIfam" id="TIGR01418">
    <property type="entry name" value="PEP_synth"/>
    <property type="match status" value="1"/>
</dbReference>
<evidence type="ECO:0000313" key="19">
    <source>
        <dbReference type="Proteomes" id="UP000033934"/>
    </source>
</evidence>
<comment type="catalytic activity">
    <reaction evidence="14">
        <text>pyruvate + ATP + H2O = phosphoenolpyruvate + AMP + phosphate + 2 H(+)</text>
        <dbReference type="Rhea" id="RHEA:11364"/>
        <dbReference type="ChEBI" id="CHEBI:15361"/>
        <dbReference type="ChEBI" id="CHEBI:15377"/>
        <dbReference type="ChEBI" id="CHEBI:15378"/>
        <dbReference type="ChEBI" id="CHEBI:30616"/>
        <dbReference type="ChEBI" id="CHEBI:43474"/>
        <dbReference type="ChEBI" id="CHEBI:58702"/>
        <dbReference type="ChEBI" id="CHEBI:456215"/>
        <dbReference type="EC" id="2.7.9.2"/>
    </reaction>
</comment>
<keyword evidence="10" id="KW-0418">Kinase</keyword>
<dbReference type="InterPro" id="IPR023151">
    <property type="entry name" value="PEP_util_CS"/>
</dbReference>
<evidence type="ECO:0000256" key="10">
    <source>
        <dbReference type="ARBA" id="ARBA00022777"/>
    </source>
</evidence>
<dbReference type="EC" id="2.7.9.2" evidence="5"/>
<dbReference type="GO" id="GO:0008986">
    <property type="term" value="F:pyruvate, water dikinase activity"/>
    <property type="evidence" value="ECO:0007669"/>
    <property type="project" value="UniProtKB-EC"/>
</dbReference>
<dbReference type="Proteomes" id="UP000033934">
    <property type="component" value="Unassembled WGS sequence"/>
</dbReference>
<keyword evidence="8" id="KW-0479">Metal-binding</keyword>
<dbReference type="InterPro" id="IPR015813">
    <property type="entry name" value="Pyrv/PenolPyrv_kinase-like_dom"/>
</dbReference>
<dbReference type="InterPro" id="IPR036637">
    <property type="entry name" value="Phosphohistidine_dom_sf"/>
</dbReference>
<dbReference type="InterPro" id="IPR013815">
    <property type="entry name" value="ATP_grasp_subdomain_1"/>
</dbReference>
<dbReference type="GO" id="GO:0005524">
    <property type="term" value="F:ATP binding"/>
    <property type="evidence" value="ECO:0007669"/>
    <property type="project" value="UniProtKB-KW"/>
</dbReference>
<dbReference type="FunFam" id="3.30.1490.20:FF:000010">
    <property type="entry name" value="Phosphoenolpyruvate synthase"/>
    <property type="match status" value="1"/>
</dbReference>
<evidence type="ECO:0000256" key="5">
    <source>
        <dbReference type="ARBA" id="ARBA00011996"/>
    </source>
</evidence>
<dbReference type="InterPro" id="IPR002192">
    <property type="entry name" value="PPDK_AMP/ATP-bd"/>
</dbReference>
<dbReference type="Gene3D" id="3.30.470.20">
    <property type="entry name" value="ATP-grasp fold, B domain"/>
    <property type="match status" value="1"/>
</dbReference>
<dbReference type="PROSITE" id="PS00370">
    <property type="entry name" value="PEP_ENZYMES_PHOS_SITE"/>
    <property type="match status" value="1"/>
</dbReference>
<dbReference type="InterPro" id="IPR008279">
    <property type="entry name" value="PEP-util_enz_mobile_dom"/>
</dbReference>
<evidence type="ECO:0000259" key="15">
    <source>
        <dbReference type="Pfam" id="PF00391"/>
    </source>
</evidence>
<accession>A0A0G0NUA0</accession>
<dbReference type="SUPFAM" id="SSF52009">
    <property type="entry name" value="Phosphohistidine domain"/>
    <property type="match status" value="1"/>
</dbReference>
<dbReference type="PROSITE" id="PS00742">
    <property type="entry name" value="PEP_ENZYMES_2"/>
    <property type="match status" value="1"/>
</dbReference>
<evidence type="ECO:0000256" key="12">
    <source>
        <dbReference type="ARBA" id="ARBA00022842"/>
    </source>
</evidence>
<proteinExistence type="inferred from homology"/>
<evidence type="ECO:0000259" key="16">
    <source>
        <dbReference type="Pfam" id="PF01326"/>
    </source>
</evidence>
<dbReference type="Pfam" id="PF00391">
    <property type="entry name" value="PEP-utilizers"/>
    <property type="match status" value="1"/>
</dbReference>
<evidence type="ECO:0000256" key="11">
    <source>
        <dbReference type="ARBA" id="ARBA00022840"/>
    </source>
</evidence>
<dbReference type="Gene3D" id="3.30.1490.20">
    <property type="entry name" value="ATP-grasp fold, A domain"/>
    <property type="match status" value="1"/>
</dbReference>
<dbReference type="SUPFAM" id="SSF51621">
    <property type="entry name" value="Phosphoenolpyruvate/pyruvate domain"/>
    <property type="match status" value="1"/>
</dbReference>
<comment type="pathway">
    <text evidence="3">Carbohydrate biosynthesis; gluconeogenesis.</text>
</comment>
<gene>
    <name evidence="18" type="ORF">UT11_C0025G0008</name>
</gene>
<dbReference type="GO" id="GO:0046872">
    <property type="term" value="F:metal ion binding"/>
    <property type="evidence" value="ECO:0007669"/>
    <property type="project" value="UniProtKB-KW"/>
</dbReference>
<name>A0A0G0NUA0_9BACT</name>
<dbReference type="InterPro" id="IPR006319">
    <property type="entry name" value="PEP_synth"/>
</dbReference>
<keyword evidence="12" id="KW-0460">Magnesium</keyword>